<evidence type="ECO:0000313" key="2">
    <source>
        <dbReference type="Proteomes" id="UP000887578"/>
    </source>
</evidence>
<name>A0A914QJB2_9BILA</name>
<dbReference type="Proteomes" id="UP000887578">
    <property type="component" value="Unplaced"/>
</dbReference>
<keyword evidence="1" id="KW-0812">Transmembrane</keyword>
<evidence type="ECO:0000313" key="3">
    <source>
        <dbReference type="WBParaSite" id="PDA_v2.g3585.t1"/>
    </source>
</evidence>
<protein>
    <submittedName>
        <fullName evidence="3">Uncharacterized protein</fullName>
    </submittedName>
</protein>
<keyword evidence="1" id="KW-1133">Transmembrane helix</keyword>
<feature type="transmembrane region" description="Helical" evidence="1">
    <location>
        <begin position="72"/>
        <end position="97"/>
    </location>
</feature>
<proteinExistence type="predicted"/>
<dbReference type="AlphaFoldDB" id="A0A914QJB2"/>
<accession>A0A914QJB2</accession>
<organism evidence="2 3">
    <name type="scientific">Panagrolaimus davidi</name>
    <dbReference type="NCBI Taxonomy" id="227884"/>
    <lineage>
        <taxon>Eukaryota</taxon>
        <taxon>Metazoa</taxon>
        <taxon>Ecdysozoa</taxon>
        <taxon>Nematoda</taxon>
        <taxon>Chromadorea</taxon>
        <taxon>Rhabditida</taxon>
        <taxon>Tylenchina</taxon>
        <taxon>Panagrolaimomorpha</taxon>
        <taxon>Panagrolaimoidea</taxon>
        <taxon>Panagrolaimidae</taxon>
        <taxon>Panagrolaimus</taxon>
    </lineage>
</organism>
<keyword evidence="1" id="KW-0472">Membrane</keyword>
<keyword evidence="2" id="KW-1185">Reference proteome</keyword>
<evidence type="ECO:0000256" key="1">
    <source>
        <dbReference type="SAM" id="Phobius"/>
    </source>
</evidence>
<reference evidence="3" key="1">
    <citation type="submission" date="2022-11" db="UniProtKB">
        <authorList>
            <consortium name="WormBaseParasite"/>
        </authorList>
    </citation>
    <scope>IDENTIFICATION</scope>
</reference>
<dbReference type="WBParaSite" id="PDA_v2.g3585.t1">
    <property type="protein sequence ID" value="PDA_v2.g3585.t1"/>
    <property type="gene ID" value="PDA_v2.g3585"/>
</dbReference>
<sequence length="169" mass="19167">MLFNFTITLPFEGETTLSDHALSAEELSLWIREQTDYNEIDLRDNIDQRMPIDPLKYSEIVQLAVMSPTNTLMTILAIVLSTIFVLSSLCIGGLVFLKIRTDRLIEQHNRNIRTIQIDAASSSDIPLNVIPFESNGMVVDRHGMISEEMHEAADTVVFGRHGTTRVRHR</sequence>